<reference evidence="2 3" key="1">
    <citation type="submission" date="2018-09" db="EMBL/GenBank/DDBJ databases">
        <title>Cohnella cavernae sp. nov., isolated from a karst cave.</title>
        <authorList>
            <person name="Zhu H."/>
        </authorList>
    </citation>
    <scope>NUCLEOTIDE SEQUENCE [LARGE SCALE GENOMIC DNA]</scope>
    <source>
        <strain evidence="2 3">K2E09-144</strain>
    </source>
</reference>
<comment type="caution">
    <text evidence="2">The sequence shown here is derived from an EMBL/GenBank/DDBJ whole genome shotgun (WGS) entry which is preliminary data.</text>
</comment>
<feature type="transmembrane region" description="Helical" evidence="1">
    <location>
        <begin position="930"/>
        <end position="947"/>
    </location>
</feature>
<feature type="transmembrane region" description="Helical" evidence="1">
    <location>
        <begin position="328"/>
        <end position="347"/>
    </location>
</feature>
<accession>A0A398CQ50</accession>
<dbReference type="Gene3D" id="3.30.70.1320">
    <property type="entry name" value="Multidrug efflux transporter AcrB pore domain like"/>
    <property type="match status" value="1"/>
</dbReference>
<dbReference type="SUPFAM" id="SSF82693">
    <property type="entry name" value="Multidrug efflux transporter AcrB pore domain, PN1, PN2, PC1 and PC2 subdomains"/>
    <property type="match status" value="2"/>
</dbReference>
<feature type="transmembrane region" description="Helical" evidence="1">
    <location>
        <begin position="354"/>
        <end position="371"/>
    </location>
</feature>
<dbReference type="RefSeq" id="WP_119148381.1">
    <property type="nucleotide sequence ID" value="NZ_JBHSOV010000042.1"/>
</dbReference>
<dbReference type="Gene3D" id="3.30.2090.10">
    <property type="entry name" value="Multidrug efflux transporter AcrB TolC docking domain, DN and DC subdomains"/>
    <property type="match status" value="2"/>
</dbReference>
<dbReference type="GO" id="GO:0042910">
    <property type="term" value="F:xenobiotic transmembrane transporter activity"/>
    <property type="evidence" value="ECO:0007669"/>
    <property type="project" value="TreeGrafter"/>
</dbReference>
<dbReference type="SUPFAM" id="SSF82866">
    <property type="entry name" value="Multidrug efflux transporter AcrB transmembrane domain"/>
    <property type="match status" value="2"/>
</dbReference>
<dbReference type="Proteomes" id="UP000266340">
    <property type="component" value="Unassembled WGS sequence"/>
</dbReference>
<evidence type="ECO:0000313" key="3">
    <source>
        <dbReference type="Proteomes" id="UP000266340"/>
    </source>
</evidence>
<feature type="transmembrane region" description="Helical" evidence="1">
    <location>
        <begin position="383"/>
        <end position="405"/>
    </location>
</feature>
<dbReference type="PANTHER" id="PTHR32063:SF0">
    <property type="entry name" value="SWARMING MOTILITY PROTEIN SWRC"/>
    <property type="match status" value="1"/>
</dbReference>
<evidence type="ECO:0000313" key="2">
    <source>
        <dbReference type="EMBL" id="RIE04340.1"/>
    </source>
</evidence>
<dbReference type="GO" id="GO:0005886">
    <property type="term" value="C:plasma membrane"/>
    <property type="evidence" value="ECO:0007669"/>
    <property type="project" value="TreeGrafter"/>
</dbReference>
<dbReference type="EMBL" id="QXJM01000027">
    <property type="protein sequence ID" value="RIE04340.1"/>
    <property type="molecule type" value="Genomic_DNA"/>
</dbReference>
<dbReference type="InterPro" id="IPR001036">
    <property type="entry name" value="Acrflvin-R"/>
</dbReference>
<name>A0A398CQ50_9BACL</name>
<keyword evidence="3" id="KW-1185">Reference proteome</keyword>
<evidence type="ECO:0000256" key="1">
    <source>
        <dbReference type="SAM" id="Phobius"/>
    </source>
</evidence>
<sequence length="1005" mass="107524">MQSFIQGTFRNKAAVIILIVMVLGLGVFSYFKLPMEFLPEADNPQVTVSVIGPGYDAATMEQSVTNPLEQAVAVIKGKTNTFSTSGDGFSQLNLNFDSSTNMKEAKAEVEKAVGAVQLPERVSPPYVVQFNTSMIPISFITLSFNNENLDQAQREKIEQRVSDAFKGIDGVGSAQLFGKSQPKVVITPDTAKLAAKGVPVQALYGVLQGRETSSSVGQTNIDGQVVNLSVTAGLNDVKTLAGLPVAAGVTLGDVAKVEFDTNAKETINRVDGKEALTVVISKDASSNAVSVGKDIKKTVEDLNKENKDATLKITLSTSDQVVHSVNSMLREVLMGALFATIVILLFMRNVRATLVTIVSIPLSLGMTLFLLDMSGVTLNILTLGGVAVAVGRLVDDSIVVIENIFRRLQKESFSVSLIVDATREVARAITASTLTTVAVFLPMSLLRGGLQAFLLPFALTVTYALLSSLIVALTVIPLLSSGVLKNSKIKEHLPSKRFTSFLEWNLRFKWLPILIAFLLLLGSVGTYFSLPKGAIDNSSASSLSITLDYKPDTPVDEVRENGLKLEKFLMEQEGQDYVDMQMGNSADGATYGNVNSPTLVSYTVQMKDGADADKIIDAVKGQRANYPGADLNAGPGSFFGGGSSTQVFVDVTGDNLDQLTKSADEVIAKIKPIKDVLKVESNQEEKKTVYTLKVNASQAKAGDIASQLQGMLNSVPIGTMKANGQPVSVILEPVLKPQSEADLENLTVMTDAGPKPASSVAEWVKEELPTKFFHKDGKSYVRVAATVEPSQLSIVGADIKKAMNDVKTPDGVKLNVGGASADQSEDFMSLFMMMLVSIGIVYLIMVITFKTLKAPLAILSSLLFVPIGAVLGLLIGNVKPDFTAIFGVVMLVGIVVTNAIVLIDRVRQNEETMTIREALLEAAGTRMRPILMTAIATVCAMLPLVFGTSESGSIVSQSLAIVVIGGLIVATLLTLVIVPCIYELLFFRKSKRQRVAKAKQQTIAA</sequence>
<dbReference type="Gene3D" id="3.30.70.1430">
    <property type="entry name" value="Multidrug efflux transporter AcrB pore domain"/>
    <property type="match status" value="2"/>
</dbReference>
<dbReference type="Pfam" id="PF00873">
    <property type="entry name" value="ACR_tran"/>
    <property type="match status" value="1"/>
</dbReference>
<protein>
    <submittedName>
        <fullName evidence="2">Efflux RND transporter permease subunit</fullName>
    </submittedName>
</protein>
<dbReference type="InterPro" id="IPR027463">
    <property type="entry name" value="AcrB_DN_DC_subdom"/>
</dbReference>
<keyword evidence="1" id="KW-0812">Transmembrane</keyword>
<feature type="transmembrane region" description="Helical" evidence="1">
    <location>
        <begin position="959"/>
        <end position="987"/>
    </location>
</feature>
<dbReference type="AlphaFoldDB" id="A0A398CQ50"/>
<dbReference type="SUPFAM" id="SSF82714">
    <property type="entry name" value="Multidrug efflux transporter AcrB TolC docking domain, DN and DC subdomains"/>
    <property type="match status" value="1"/>
</dbReference>
<feature type="transmembrane region" description="Helical" evidence="1">
    <location>
        <begin position="882"/>
        <end position="903"/>
    </location>
</feature>
<feature type="transmembrane region" description="Helical" evidence="1">
    <location>
        <begin position="827"/>
        <end position="849"/>
    </location>
</feature>
<dbReference type="PRINTS" id="PR00702">
    <property type="entry name" value="ACRIFLAVINRP"/>
</dbReference>
<gene>
    <name evidence="2" type="ORF">D3H35_06995</name>
</gene>
<feature type="transmembrane region" description="Helical" evidence="1">
    <location>
        <begin position="12"/>
        <end position="31"/>
    </location>
</feature>
<proteinExistence type="predicted"/>
<feature type="transmembrane region" description="Helical" evidence="1">
    <location>
        <begin position="452"/>
        <end position="479"/>
    </location>
</feature>
<dbReference type="PANTHER" id="PTHR32063">
    <property type="match status" value="1"/>
</dbReference>
<organism evidence="2 3">
    <name type="scientific">Cohnella faecalis</name>
    <dbReference type="NCBI Taxonomy" id="2315694"/>
    <lineage>
        <taxon>Bacteria</taxon>
        <taxon>Bacillati</taxon>
        <taxon>Bacillota</taxon>
        <taxon>Bacilli</taxon>
        <taxon>Bacillales</taxon>
        <taxon>Paenibacillaceae</taxon>
        <taxon>Cohnella</taxon>
    </lineage>
</organism>
<keyword evidence="1" id="KW-1133">Transmembrane helix</keyword>
<dbReference type="Gene3D" id="3.30.70.1440">
    <property type="entry name" value="Multidrug efflux transporter AcrB pore domain"/>
    <property type="match status" value="1"/>
</dbReference>
<feature type="transmembrane region" description="Helical" evidence="1">
    <location>
        <begin position="425"/>
        <end position="446"/>
    </location>
</feature>
<feature type="transmembrane region" description="Helical" evidence="1">
    <location>
        <begin position="510"/>
        <end position="530"/>
    </location>
</feature>
<keyword evidence="1" id="KW-0472">Membrane</keyword>
<dbReference type="Gene3D" id="1.20.1640.10">
    <property type="entry name" value="Multidrug efflux transporter AcrB transmembrane domain"/>
    <property type="match status" value="2"/>
</dbReference>
<dbReference type="OrthoDB" id="9757876at2"/>
<feature type="transmembrane region" description="Helical" evidence="1">
    <location>
        <begin position="856"/>
        <end position="876"/>
    </location>
</feature>